<dbReference type="GO" id="GO:0005886">
    <property type="term" value="C:plasma membrane"/>
    <property type="evidence" value="ECO:0007669"/>
    <property type="project" value="UniProtKB-SubCell"/>
</dbReference>
<keyword evidence="4 6" id="KW-1133">Transmembrane helix</keyword>
<keyword evidence="9" id="KW-1185">Reference proteome</keyword>
<protein>
    <submittedName>
        <fullName evidence="8">SNARE_assoc-domain-containing protein</fullName>
    </submittedName>
</protein>
<feature type="domain" description="VTT" evidence="7">
    <location>
        <begin position="76"/>
        <end position="199"/>
    </location>
</feature>
<dbReference type="Proteomes" id="UP000095751">
    <property type="component" value="Unassembled WGS sequence"/>
</dbReference>
<organism evidence="8 9">
    <name type="scientific">Fragilariopsis cylindrus CCMP1102</name>
    <dbReference type="NCBI Taxonomy" id="635003"/>
    <lineage>
        <taxon>Eukaryota</taxon>
        <taxon>Sar</taxon>
        <taxon>Stramenopiles</taxon>
        <taxon>Ochrophyta</taxon>
        <taxon>Bacillariophyta</taxon>
        <taxon>Bacillariophyceae</taxon>
        <taxon>Bacillariophycidae</taxon>
        <taxon>Bacillariales</taxon>
        <taxon>Bacillariaceae</taxon>
        <taxon>Fragilariopsis</taxon>
    </lineage>
</organism>
<evidence type="ECO:0000256" key="1">
    <source>
        <dbReference type="ARBA" id="ARBA00004651"/>
    </source>
</evidence>
<dbReference type="AlphaFoldDB" id="A0A1E7EXY7"/>
<keyword evidence="2" id="KW-1003">Cell membrane</keyword>
<dbReference type="InterPro" id="IPR032816">
    <property type="entry name" value="VTT_dom"/>
</dbReference>
<dbReference type="InterPro" id="IPR015414">
    <property type="entry name" value="TMEM64"/>
</dbReference>
<dbReference type="PANTHER" id="PTHR12677">
    <property type="entry name" value="GOLGI APPARATUS MEMBRANE PROTEIN TVP38-RELATED"/>
    <property type="match status" value="1"/>
</dbReference>
<keyword evidence="5 6" id="KW-0472">Membrane</keyword>
<sequence length="266" mass="29351">MNVLPVIDGKQFAFLILGIIIILILWELIFVEPDQRLIQPDFSDKFLIWVESNPGWGIGAILIVIAMAVVSLVPIGTPLTIGCGYIYRGVYGWKLGLFVSTVISMAGSTLGAVTCFLLGRYLMRDTVKRWVRNYPLFDAIDIAVSEQGMKIMAMLYLTPVLPLGLVSYMCGTTAIDLYSFAVAKIASLPLYLMYAFMGASAHSFIKGGKGSKNDNNNDNNSDISNSVSDAKIEENQNLIVGGLFLSIIMMTLITRNIRMELMKVRN</sequence>
<feature type="transmembrane region" description="Helical" evidence="6">
    <location>
        <begin position="151"/>
        <end position="170"/>
    </location>
</feature>
<evidence type="ECO:0000259" key="7">
    <source>
        <dbReference type="Pfam" id="PF09335"/>
    </source>
</evidence>
<evidence type="ECO:0000256" key="2">
    <source>
        <dbReference type="ARBA" id="ARBA00022475"/>
    </source>
</evidence>
<dbReference type="InParanoid" id="A0A1E7EXY7"/>
<feature type="transmembrane region" description="Helical" evidence="6">
    <location>
        <begin position="12"/>
        <end position="31"/>
    </location>
</feature>
<evidence type="ECO:0000256" key="3">
    <source>
        <dbReference type="ARBA" id="ARBA00022692"/>
    </source>
</evidence>
<feature type="transmembrane region" description="Helical" evidence="6">
    <location>
        <begin position="56"/>
        <end position="83"/>
    </location>
</feature>
<gene>
    <name evidence="8" type="ORF">FRACYDRAFT_193637</name>
</gene>
<name>A0A1E7EXY7_9STRA</name>
<evidence type="ECO:0000256" key="6">
    <source>
        <dbReference type="SAM" id="Phobius"/>
    </source>
</evidence>
<feature type="transmembrane region" description="Helical" evidence="6">
    <location>
        <begin position="238"/>
        <end position="257"/>
    </location>
</feature>
<dbReference type="KEGG" id="fcy:FRACYDRAFT_193637"/>
<comment type="subcellular location">
    <subcellularLocation>
        <location evidence="1">Cell membrane</location>
        <topology evidence="1">Multi-pass membrane protein</topology>
    </subcellularLocation>
</comment>
<dbReference type="Pfam" id="PF09335">
    <property type="entry name" value="VTT_dom"/>
    <property type="match status" value="1"/>
</dbReference>
<feature type="transmembrane region" description="Helical" evidence="6">
    <location>
        <begin position="95"/>
        <end position="119"/>
    </location>
</feature>
<dbReference type="OrthoDB" id="166803at2759"/>
<feature type="transmembrane region" description="Helical" evidence="6">
    <location>
        <begin position="177"/>
        <end position="197"/>
    </location>
</feature>
<accession>A0A1E7EXY7</accession>
<evidence type="ECO:0000256" key="4">
    <source>
        <dbReference type="ARBA" id="ARBA00022989"/>
    </source>
</evidence>
<evidence type="ECO:0000313" key="9">
    <source>
        <dbReference type="Proteomes" id="UP000095751"/>
    </source>
</evidence>
<reference evidence="8 9" key="1">
    <citation type="submission" date="2016-09" db="EMBL/GenBank/DDBJ databases">
        <title>Extensive genetic diversity and differential bi-allelic expression allows diatom success in the polar Southern Ocean.</title>
        <authorList>
            <consortium name="DOE Joint Genome Institute"/>
            <person name="Mock T."/>
            <person name="Otillar R.P."/>
            <person name="Strauss J."/>
            <person name="Dupont C."/>
            <person name="Frickenhaus S."/>
            <person name="Maumus F."/>
            <person name="Mcmullan M."/>
            <person name="Sanges R."/>
            <person name="Schmutz J."/>
            <person name="Toseland A."/>
            <person name="Valas R."/>
            <person name="Veluchamy A."/>
            <person name="Ward B.J."/>
            <person name="Allen A."/>
            <person name="Barry K."/>
            <person name="Falciatore A."/>
            <person name="Ferrante M."/>
            <person name="Fortunato A.E."/>
            <person name="Gloeckner G."/>
            <person name="Gruber A."/>
            <person name="Hipkin R."/>
            <person name="Janech M."/>
            <person name="Kroth P."/>
            <person name="Leese F."/>
            <person name="Lindquist E."/>
            <person name="Lyon B.R."/>
            <person name="Martin J."/>
            <person name="Mayer C."/>
            <person name="Parker M."/>
            <person name="Quesneville H."/>
            <person name="Raymond J."/>
            <person name="Uhlig C."/>
            <person name="Valentin K.U."/>
            <person name="Worden A.Z."/>
            <person name="Armbrust E.V."/>
            <person name="Bowler C."/>
            <person name="Green B."/>
            <person name="Moulton V."/>
            <person name="Van Oosterhout C."/>
            <person name="Grigoriev I."/>
        </authorList>
    </citation>
    <scope>NUCLEOTIDE SEQUENCE [LARGE SCALE GENOMIC DNA]</scope>
    <source>
        <strain evidence="8 9">CCMP1102</strain>
    </source>
</reference>
<dbReference type="EMBL" id="KV784371">
    <property type="protein sequence ID" value="OEU10665.1"/>
    <property type="molecule type" value="Genomic_DNA"/>
</dbReference>
<evidence type="ECO:0000256" key="5">
    <source>
        <dbReference type="ARBA" id="ARBA00023136"/>
    </source>
</evidence>
<keyword evidence="3 6" id="KW-0812">Transmembrane</keyword>
<proteinExistence type="predicted"/>
<dbReference type="PANTHER" id="PTHR12677:SF59">
    <property type="entry name" value="GOLGI APPARATUS MEMBRANE PROTEIN TVP38-RELATED"/>
    <property type="match status" value="1"/>
</dbReference>
<evidence type="ECO:0000313" key="8">
    <source>
        <dbReference type="EMBL" id="OEU10665.1"/>
    </source>
</evidence>